<evidence type="ECO:0000313" key="5">
    <source>
        <dbReference type="Proteomes" id="UP000703893"/>
    </source>
</evidence>
<dbReference type="Pfam" id="PF02452">
    <property type="entry name" value="PemK_toxin"/>
    <property type="match status" value="1"/>
</dbReference>
<evidence type="ECO:0000256" key="3">
    <source>
        <dbReference type="PIRNR" id="PIRNR033490"/>
    </source>
</evidence>
<dbReference type="PIRSF" id="PIRSF033490">
    <property type="entry name" value="MazF"/>
    <property type="match status" value="1"/>
</dbReference>
<evidence type="ECO:0000256" key="2">
    <source>
        <dbReference type="ARBA" id="ARBA00022649"/>
    </source>
</evidence>
<keyword evidence="3" id="KW-0378">Hydrolase</keyword>
<dbReference type="GO" id="GO:0003677">
    <property type="term" value="F:DNA binding"/>
    <property type="evidence" value="ECO:0007669"/>
    <property type="project" value="InterPro"/>
</dbReference>
<dbReference type="PANTHER" id="PTHR33988:SF1">
    <property type="entry name" value="ENDORIBONUCLEASE MAZF7-RELATED"/>
    <property type="match status" value="1"/>
</dbReference>
<dbReference type="EMBL" id="VGJX01001023">
    <property type="protein sequence ID" value="MBM3276432.1"/>
    <property type="molecule type" value="Genomic_DNA"/>
</dbReference>
<comment type="caution">
    <text evidence="4">The sequence shown here is derived from an EMBL/GenBank/DDBJ whole genome shotgun (WGS) entry which is preliminary data.</text>
</comment>
<dbReference type="InterPro" id="IPR011067">
    <property type="entry name" value="Plasmid_toxin/cell-grow_inhib"/>
</dbReference>
<dbReference type="EC" id="3.1.-.-" evidence="3"/>
<dbReference type="GO" id="GO:0006402">
    <property type="term" value="P:mRNA catabolic process"/>
    <property type="evidence" value="ECO:0007669"/>
    <property type="project" value="TreeGrafter"/>
</dbReference>
<dbReference type="InterPro" id="IPR003477">
    <property type="entry name" value="PemK-like"/>
</dbReference>
<comment type="similarity">
    <text evidence="1 3">Belongs to the PemK/MazF family.</text>
</comment>
<reference evidence="4 5" key="1">
    <citation type="submission" date="2019-03" db="EMBL/GenBank/DDBJ databases">
        <title>Lake Tanganyika Metagenome-Assembled Genomes (MAGs).</title>
        <authorList>
            <person name="Tran P."/>
        </authorList>
    </citation>
    <scope>NUCLEOTIDE SEQUENCE [LARGE SCALE GENOMIC DNA]</scope>
    <source>
        <strain evidence="4">K_DeepCast_65m_m2_236</strain>
    </source>
</reference>
<protein>
    <recommendedName>
        <fullName evidence="3">mRNA interferase</fullName>
        <ecNumber evidence="3">3.1.-.-</ecNumber>
    </recommendedName>
</protein>
<proteinExistence type="inferred from homology"/>
<evidence type="ECO:0000256" key="1">
    <source>
        <dbReference type="ARBA" id="ARBA00007521"/>
    </source>
</evidence>
<gene>
    <name evidence="4" type="ORF">FJZ00_14855</name>
</gene>
<sequence>MAVRGEVWLANLEPVVGHEQGKTRPVLIVSNDRLNSAPIDLVVWIPFTSAQRSRIPATWIESSPPDGGLTVRSWAICEHVRSASKSRLIRKLGEISPTVMTQVEDRLRILLDL</sequence>
<keyword evidence="3" id="KW-0540">Nuclease</keyword>
<dbReference type="GO" id="GO:0004521">
    <property type="term" value="F:RNA endonuclease activity"/>
    <property type="evidence" value="ECO:0007669"/>
    <property type="project" value="TreeGrafter"/>
</dbReference>
<accession>A0A937X8V3</accession>
<dbReference type="GO" id="GO:0016075">
    <property type="term" value="P:rRNA catabolic process"/>
    <property type="evidence" value="ECO:0007669"/>
    <property type="project" value="TreeGrafter"/>
</dbReference>
<keyword evidence="3" id="KW-0255">Endonuclease</keyword>
<dbReference type="PANTHER" id="PTHR33988">
    <property type="entry name" value="ENDORIBONUCLEASE MAZF-RELATED"/>
    <property type="match status" value="1"/>
</dbReference>
<keyword evidence="2" id="KW-1277">Toxin-antitoxin system</keyword>
<comment type="function">
    <text evidence="3">Toxic component of a type II toxin-antitoxin (TA) system.</text>
</comment>
<name>A0A937X8V3_9BACT</name>
<dbReference type="SUPFAM" id="SSF50118">
    <property type="entry name" value="Cell growth inhibitor/plasmid maintenance toxic component"/>
    <property type="match status" value="1"/>
</dbReference>
<dbReference type="AlphaFoldDB" id="A0A937X8V3"/>
<dbReference type="GO" id="GO:0016787">
    <property type="term" value="F:hydrolase activity"/>
    <property type="evidence" value="ECO:0007669"/>
    <property type="project" value="UniProtKB-KW"/>
</dbReference>
<evidence type="ECO:0000313" key="4">
    <source>
        <dbReference type="EMBL" id="MBM3276432.1"/>
    </source>
</evidence>
<dbReference type="Proteomes" id="UP000703893">
    <property type="component" value="Unassembled WGS sequence"/>
</dbReference>
<organism evidence="4 5">
    <name type="scientific">Candidatus Tanganyikabacteria bacterium</name>
    <dbReference type="NCBI Taxonomy" id="2961651"/>
    <lineage>
        <taxon>Bacteria</taxon>
        <taxon>Bacillati</taxon>
        <taxon>Candidatus Sericytochromatia</taxon>
        <taxon>Candidatus Tanganyikabacteria</taxon>
    </lineage>
</organism>
<dbReference type="Gene3D" id="2.30.30.110">
    <property type="match status" value="1"/>
</dbReference>